<dbReference type="EMBL" id="WVIC01000011">
    <property type="protein sequence ID" value="NCJ06319.1"/>
    <property type="molecule type" value="Genomic_DNA"/>
</dbReference>
<evidence type="ECO:0000313" key="3">
    <source>
        <dbReference type="EMBL" id="NCJ06319.1"/>
    </source>
</evidence>
<proteinExistence type="predicted"/>
<dbReference type="RefSeq" id="WP_161824791.1">
    <property type="nucleotide sequence ID" value="NZ_WVIC01000011.1"/>
</dbReference>
<protein>
    <recommendedName>
        <fullName evidence="2">2TM domain-containing protein</fullName>
    </recommendedName>
</protein>
<evidence type="ECO:0000256" key="1">
    <source>
        <dbReference type="SAM" id="Phobius"/>
    </source>
</evidence>
<dbReference type="InterPro" id="IPR025698">
    <property type="entry name" value="2TM_dom"/>
</dbReference>
<accession>A0A8K2A6U0</accession>
<evidence type="ECO:0000259" key="2">
    <source>
        <dbReference type="Pfam" id="PF13239"/>
    </source>
</evidence>
<feature type="transmembrane region" description="Helical" evidence="1">
    <location>
        <begin position="77"/>
        <end position="94"/>
    </location>
</feature>
<reference evidence="3" key="1">
    <citation type="submission" date="2019-12" db="EMBL/GenBank/DDBJ databases">
        <title>High-Quality draft genome sequences of three cyanobacteria isolated from the limestone walls of the Old Cathedral of Coimbra.</title>
        <authorList>
            <person name="Tiago I."/>
            <person name="Soares F."/>
            <person name="Portugal A."/>
        </authorList>
    </citation>
    <scope>NUCLEOTIDE SEQUENCE [LARGE SCALE GENOMIC DNA]</scope>
    <source>
        <strain evidence="3">C</strain>
    </source>
</reference>
<feature type="domain" description="2TM" evidence="2">
    <location>
        <begin position="63"/>
        <end position="140"/>
    </location>
</feature>
<organism evidence="3 4">
    <name type="scientific">Petrachloros mirabilis ULC683</name>
    <dbReference type="NCBI Taxonomy" id="2781853"/>
    <lineage>
        <taxon>Bacteria</taxon>
        <taxon>Bacillati</taxon>
        <taxon>Cyanobacteriota</taxon>
        <taxon>Cyanophyceae</taxon>
        <taxon>Synechococcales</taxon>
        <taxon>Petrachlorosaceae</taxon>
        <taxon>Petrachloros</taxon>
        <taxon>Petrachloros mirabilis</taxon>
    </lineage>
</organism>
<sequence length="144" mass="16792">MDYPYTASDVQAILGRALAQQHHNEFSEAQLGEMAQELGIGPANLEQAKCDWLAEQQEAELRRSFDRKQRQDFKSHWITYMIVNAFLVGLNIVTPDSHPWSLYPLLGWGMVVMLDAAATFKWIDHDDYQKAFKKWKKKHKRLQD</sequence>
<gene>
    <name evidence="3" type="ORF">GS597_07295</name>
</gene>
<dbReference type="Proteomes" id="UP000607397">
    <property type="component" value="Unassembled WGS sequence"/>
</dbReference>
<evidence type="ECO:0000313" key="4">
    <source>
        <dbReference type="Proteomes" id="UP000607397"/>
    </source>
</evidence>
<comment type="caution">
    <text evidence="3">The sequence shown here is derived from an EMBL/GenBank/DDBJ whole genome shotgun (WGS) entry which is preliminary data.</text>
</comment>
<dbReference type="AlphaFoldDB" id="A0A8K2A6U0"/>
<keyword evidence="4" id="KW-1185">Reference proteome</keyword>
<name>A0A8K2A6U0_9CYAN</name>
<keyword evidence="1" id="KW-0812">Transmembrane</keyword>
<feature type="transmembrane region" description="Helical" evidence="1">
    <location>
        <begin position="100"/>
        <end position="123"/>
    </location>
</feature>
<keyword evidence="1" id="KW-0472">Membrane</keyword>
<keyword evidence="1" id="KW-1133">Transmembrane helix</keyword>
<dbReference type="Pfam" id="PF13239">
    <property type="entry name" value="2TM"/>
    <property type="match status" value="1"/>
</dbReference>